<keyword evidence="2 4" id="KW-0728">SH3 domain</keyword>
<name>A0A8H7UR61_9FUNG</name>
<dbReference type="SMART" id="SM00326">
    <property type="entry name" value="SH3"/>
    <property type="match status" value="2"/>
</dbReference>
<dbReference type="Gene3D" id="1.20.900.10">
    <property type="entry name" value="Dbl homology (DH) domain"/>
    <property type="match status" value="1"/>
</dbReference>
<feature type="compositionally biased region" description="Basic and acidic residues" evidence="6">
    <location>
        <begin position="428"/>
        <end position="457"/>
    </location>
</feature>
<dbReference type="PROSITE" id="PS50003">
    <property type="entry name" value="PH_DOMAIN"/>
    <property type="match status" value="1"/>
</dbReference>
<dbReference type="Gene3D" id="2.30.29.30">
    <property type="entry name" value="Pleckstrin-homology domain (PH domain)/Phosphotyrosine-binding domain (PTB)"/>
    <property type="match status" value="1"/>
</dbReference>
<feature type="compositionally biased region" description="Low complexity" evidence="6">
    <location>
        <begin position="417"/>
        <end position="426"/>
    </location>
</feature>
<feature type="coiled-coil region" evidence="5">
    <location>
        <begin position="55"/>
        <end position="82"/>
    </location>
</feature>
<evidence type="ECO:0000256" key="5">
    <source>
        <dbReference type="SAM" id="Coils"/>
    </source>
</evidence>
<dbReference type="InterPro" id="IPR001331">
    <property type="entry name" value="GDS_CDC24_CS"/>
</dbReference>
<keyword evidence="5" id="KW-0175">Coiled coil</keyword>
<dbReference type="InterPro" id="IPR001849">
    <property type="entry name" value="PH_domain"/>
</dbReference>
<feature type="region of interest" description="Disordered" evidence="6">
    <location>
        <begin position="299"/>
        <end position="329"/>
    </location>
</feature>
<evidence type="ECO:0000259" key="7">
    <source>
        <dbReference type="PROSITE" id="PS50002"/>
    </source>
</evidence>
<comment type="subcellular location">
    <subcellularLocation>
        <location evidence="1">Cytoplasm</location>
    </subcellularLocation>
</comment>
<dbReference type="InterPro" id="IPR035899">
    <property type="entry name" value="DBL_dom_sf"/>
</dbReference>
<evidence type="ECO:0000256" key="1">
    <source>
        <dbReference type="ARBA" id="ARBA00004496"/>
    </source>
</evidence>
<dbReference type="InterPro" id="IPR001452">
    <property type="entry name" value="SH3_domain"/>
</dbReference>
<evidence type="ECO:0000313" key="10">
    <source>
        <dbReference type="EMBL" id="KAG2195516.1"/>
    </source>
</evidence>
<dbReference type="SMART" id="SM00325">
    <property type="entry name" value="RhoGEF"/>
    <property type="match status" value="1"/>
</dbReference>
<feature type="domain" description="SH3" evidence="7">
    <location>
        <begin position="696"/>
        <end position="757"/>
    </location>
</feature>
<dbReference type="SUPFAM" id="SSF48065">
    <property type="entry name" value="DBL homology domain (DH-domain)"/>
    <property type="match status" value="1"/>
</dbReference>
<evidence type="ECO:0000256" key="2">
    <source>
        <dbReference type="ARBA" id="ARBA00022443"/>
    </source>
</evidence>
<dbReference type="GO" id="GO:0035556">
    <property type="term" value="P:intracellular signal transduction"/>
    <property type="evidence" value="ECO:0007669"/>
    <property type="project" value="InterPro"/>
</dbReference>
<organism evidence="10 11">
    <name type="scientific">Mucor saturninus</name>
    <dbReference type="NCBI Taxonomy" id="64648"/>
    <lineage>
        <taxon>Eukaryota</taxon>
        <taxon>Fungi</taxon>
        <taxon>Fungi incertae sedis</taxon>
        <taxon>Mucoromycota</taxon>
        <taxon>Mucoromycotina</taxon>
        <taxon>Mucoromycetes</taxon>
        <taxon>Mucorales</taxon>
        <taxon>Mucorineae</taxon>
        <taxon>Mucoraceae</taxon>
        <taxon>Mucor</taxon>
    </lineage>
</organism>
<dbReference type="InterPro" id="IPR000219">
    <property type="entry name" value="DH_dom"/>
</dbReference>
<dbReference type="CDD" id="cd00160">
    <property type="entry name" value="RhoGEF"/>
    <property type="match status" value="1"/>
</dbReference>
<keyword evidence="11" id="KW-1185">Reference proteome</keyword>
<dbReference type="InterPro" id="IPR011993">
    <property type="entry name" value="PH-like_dom_sf"/>
</dbReference>
<dbReference type="Pfam" id="PF00621">
    <property type="entry name" value="RhoGEF"/>
    <property type="match status" value="1"/>
</dbReference>
<accession>A0A8H7UR61</accession>
<proteinExistence type="predicted"/>
<dbReference type="PANTHER" id="PTHR46006">
    <property type="entry name" value="RHO GUANINE NUCLEOTIDE EXCHANGE FACTOR AT 64C, ISOFORM A"/>
    <property type="match status" value="1"/>
</dbReference>
<dbReference type="OrthoDB" id="1716625at2759"/>
<dbReference type="PANTHER" id="PTHR46006:SF6">
    <property type="entry name" value="INTERSECTIN-2 ISOFORM X1"/>
    <property type="match status" value="1"/>
</dbReference>
<dbReference type="SUPFAM" id="SSF50729">
    <property type="entry name" value="PH domain-like"/>
    <property type="match status" value="1"/>
</dbReference>
<gene>
    <name evidence="10" type="ORF">INT47_002712</name>
</gene>
<dbReference type="SUPFAM" id="SSF50044">
    <property type="entry name" value="SH3-domain"/>
    <property type="match status" value="2"/>
</dbReference>
<feature type="domain" description="SH3" evidence="7">
    <location>
        <begin position="758"/>
        <end position="821"/>
    </location>
</feature>
<dbReference type="Proteomes" id="UP000603453">
    <property type="component" value="Unassembled WGS sequence"/>
</dbReference>
<feature type="domain" description="PH" evidence="8">
    <location>
        <begin position="1158"/>
        <end position="1267"/>
    </location>
</feature>
<dbReference type="PROSITE" id="PS50002">
    <property type="entry name" value="SH3"/>
    <property type="match status" value="2"/>
</dbReference>
<dbReference type="SMART" id="SM00233">
    <property type="entry name" value="PH"/>
    <property type="match status" value="1"/>
</dbReference>
<feature type="domain" description="DH" evidence="9">
    <location>
        <begin position="945"/>
        <end position="1127"/>
    </location>
</feature>
<comment type="caution">
    <text evidence="10">The sequence shown here is derived from an EMBL/GenBank/DDBJ whole genome shotgun (WGS) entry which is preliminary data.</text>
</comment>
<dbReference type="GO" id="GO:0035025">
    <property type="term" value="P:positive regulation of Rho protein signal transduction"/>
    <property type="evidence" value="ECO:0007669"/>
    <property type="project" value="TreeGrafter"/>
</dbReference>
<dbReference type="Gene3D" id="2.30.30.40">
    <property type="entry name" value="SH3 Domains"/>
    <property type="match status" value="2"/>
</dbReference>
<feature type="compositionally biased region" description="Basic and acidic residues" evidence="6">
    <location>
        <begin position="403"/>
        <end position="416"/>
    </location>
</feature>
<evidence type="ECO:0000256" key="3">
    <source>
        <dbReference type="ARBA" id="ARBA00022490"/>
    </source>
</evidence>
<feature type="region of interest" description="Disordered" evidence="6">
    <location>
        <begin position="401"/>
        <end position="457"/>
    </location>
</feature>
<dbReference type="PROSITE" id="PS00741">
    <property type="entry name" value="DH_1"/>
    <property type="match status" value="1"/>
</dbReference>
<feature type="compositionally biased region" description="Low complexity" evidence="6">
    <location>
        <begin position="828"/>
        <end position="851"/>
    </location>
</feature>
<evidence type="ECO:0000256" key="4">
    <source>
        <dbReference type="PROSITE-ProRule" id="PRU00192"/>
    </source>
</evidence>
<dbReference type="AlphaFoldDB" id="A0A8H7UR61"/>
<dbReference type="GO" id="GO:0005737">
    <property type="term" value="C:cytoplasm"/>
    <property type="evidence" value="ECO:0007669"/>
    <property type="project" value="UniProtKB-SubCell"/>
</dbReference>
<dbReference type="Pfam" id="PF16652">
    <property type="entry name" value="PH_13"/>
    <property type="match status" value="1"/>
</dbReference>
<feature type="region of interest" description="Disordered" evidence="6">
    <location>
        <begin position="826"/>
        <end position="853"/>
    </location>
</feature>
<dbReference type="PROSITE" id="PS50010">
    <property type="entry name" value="DH_2"/>
    <property type="match status" value="1"/>
</dbReference>
<dbReference type="InterPro" id="IPR051480">
    <property type="entry name" value="Endocytic_GEF_Adapter"/>
</dbReference>
<keyword evidence="3" id="KW-0963">Cytoplasm</keyword>
<dbReference type="InterPro" id="IPR036028">
    <property type="entry name" value="SH3-like_dom_sf"/>
</dbReference>
<feature type="region of interest" description="Disordered" evidence="6">
    <location>
        <begin position="478"/>
        <end position="517"/>
    </location>
</feature>
<protein>
    <submittedName>
        <fullName evidence="10">Uncharacterized protein</fullName>
    </submittedName>
</protein>
<sequence length="1272" mass="146219">MYSTNSSRNPWGNSIERFNGNNSLTSVDELKKSIREQKILLAAAGQDSVEEYSEHQGLDVSIEELKRRIISLNQEMYDKQQMAASSGRSTLSPAQWWERYELNMRQLEDIADQRRALLKEIDYLVGTNMKNLEEELIQETEKLNTVKLKASQLKKAVYTPSSINYDQPGMTESERIRAKAQAMVAARLGRSSSSNTSLQHDNAESESARQRMYQVTQFIGEIKQIRREVESIVEANLSEVDQDLVLGAKQLKDRQMFEQGLYIDDELARFIDTLERSLVTNSHKRSYLPTQKMPLLPPLPLSSIPPYSQPPPPIPTSQRPGTPRSAADIKAEAHKRIEQRKLLFVKDSSKIQSTVSAEDSCRSTEDIYVSGEEIAAQERMRQAEADARARLDAMREKRHKLRKEAAEAEEKKKRAAAEATAAAEAEMLAEKKVKQQEEDDRMARTEKAHGKLAEQQRVLREAEFQRLRLEREEKSRLEAEKLRKREEEERIAEEIRQNEARKAAEQAAQEKRLRRMEIERREREIEAARLEELKRRKQWEEEENQKRLEEERRIKAKEEEAARIRKRLDEEDERLEQQRKREKEKRLKEEAESLVREEEERILKQKQQEEKALHEAGVKLQEEKRLEEIKQKQQDEFEAKQIVNETGQVADIEAETSQIDSMYSSSPASSLLATQNSTTAGTSGYGIDVEDEVNFTIIYRVKTLYEYQGVREDDLSFSANETLKAYPSKDKGSDWWYGTSLSTNQVGFFPRTYVEVIEEAFRVKTLYDFTKTRPDDLGFSADEVIIVQPFQDENSDWWYGTSEDTEESGYFPKTYVEKINSASKNNQISPSATSMSISISGGQSSQNNSHSTGVFLTVSDHDLPRGLSAPNTPIMKKVNLGVDKAQLSKRRRAASTVSSTNQNNIGSPQLIFPRSGSVSENLELLTWASTMDPLELEAIPPEERKRQEAIFELIATEKTYLNDLQMIINIFYADSGKYLTQDERDVVFSNIDDLLICNTALLSDMENRQNEKANVVDKIGDVFLKHADSLQCYSTYCRNQSYATKFLQKKREDDQWFEVFLKTAQTRAECRSLDLSHFLLEPVQRITRYPLLLRQILNNTPKKHPDHSLVRSALSIAQKVLEDVNEETRRFENIQKMSELSRIVDLEGTVNLNVPGREFVMDGALFKAKSGRKLHGFLFNDLLILAEPLKSLSPKGYLYSLYREPMPIESVSVRQQQTMTLKPSFGGNNNTDDLSFQIVSGSHVIAVKTSSASQKRQWMNQIQHFSALQQYR</sequence>
<dbReference type="EMBL" id="JAEPRD010000168">
    <property type="protein sequence ID" value="KAG2195516.1"/>
    <property type="molecule type" value="Genomic_DNA"/>
</dbReference>
<reference evidence="10" key="1">
    <citation type="submission" date="2020-12" db="EMBL/GenBank/DDBJ databases">
        <title>Metabolic potential, ecology and presence of endohyphal bacteria is reflected in genomic diversity of Mucoromycotina.</title>
        <authorList>
            <person name="Muszewska A."/>
            <person name="Okrasinska A."/>
            <person name="Steczkiewicz K."/>
            <person name="Drgas O."/>
            <person name="Orlowska M."/>
            <person name="Perlinska-Lenart U."/>
            <person name="Aleksandrzak-Piekarczyk T."/>
            <person name="Szatraj K."/>
            <person name="Zielenkiewicz U."/>
            <person name="Pilsyk S."/>
            <person name="Malc E."/>
            <person name="Mieczkowski P."/>
            <person name="Kruszewska J.S."/>
            <person name="Biernat P."/>
            <person name="Pawlowska J."/>
        </authorList>
    </citation>
    <scope>NUCLEOTIDE SEQUENCE</scope>
    <source>
        <strain evidence="10">WA0000017839</strain>
    </source>
</reference>
<dbReference type="Pfam" id="PF00018">
    <property type="entry name" value="SH3_1"/>
    <property type="match status" value="2"/>
</dbReference>
<evidence type="ECO:0000259" key="9">
    <source>
        <dbReference type="PROSITE" id="PS50010"/>
    </source>
</evidence>
<evidence type="ECO:0000256" key="6">
    <source>
        <dbReference type="SAM" id="MobiDB-lite"/>
    </source>
</evidence>
<evidence type="ECO:0000313" key="11">
    <source>
        <dbReference type="Proteomes" id="UP000603453"/>
    </source>
</evidence>
<evidence type="ECO:0000259" key="8">
    <source>
        <dbReference type="PROSITE" id="PS50003"/>
    </source>
</evidence>
<dbReference type="CDD" id="cd00174">
    <property type="entry name" value="SH3"/>
    <property type="match status" value="2"/>
</dbReference>
<dbReference type="GO" id="GO:0005085">
    <property type="term" value="F:guanyl-nucleotide exchange factor activity"/>
    <property type="evidence" value="ECO:0007669"/>
    <property type="project" value="InterPro"/>
</dbReference>